<dbReference type="SUPFAM" id="SSF52343">
    <property type="entry name" value="Ferredoxin reductase-like, C-terminal NADP-linked domain"/>
    <property type="match status" value="1"/>
</dbReference>
<dbReference type="EMBL" id="LASV01000493">
    <property type="protein sequence ID" value="KKA18129.1"/>
    <property type="molecule type" value="Genomic_DNA"/>
</dbReference>
<evidence type="ECO:0000256" key="17">
    <source>
        <dbReference type="ARBA" id="ARBA00023128"/>
    </source>
</evidence>
<dbReference type="InterPro" id="IPR023173">
    <property type="entry name" value="NADPH_Cyt_P450_Rdtase_alpha"/>
</dbReference>
<dbReference type="PROSITE" id="PS51384">
    <property type="entry name" value="FAD_FR"/>
    <property type="match status" value="1"/>
</dbReference>
<dbReference type="InterPro" id="IPR039261">
    <property type="entry name" value="FNR_nucleotide-bd"/>
</dbReference>
<dbReference type="Gene3D" id="2.40.30.10">
    <property type="entry name" value="Translation factors"/>
    <property type="match status" value="1"/>
</dbReference>
<keyword evidence="18" id="KW-0472">Membrane</keyword>
<dbReference type="PRINTS" id="PR00371">
    <property type="entry name" value="FPNCR"/>
</dbReference>
<feature type="domain" description="Flavodoxin-like" evidence="23">
    <location>
        <begin position="95"/>
        <end position="247"/>
    </location>
</feature>
<dbReference type="PANTHER" id="PTHR19384">
    <property type="entry name" value="NITRIC OXIDE SYNTHASE-RELATED"/>
    <property type="match status" value="1"/>
</dbReference>
<keyword evidence="4" id="KW-0444">Lipid biosynthesis</keyword>
<dbReference type="GO" id="GO:0005829">
    <property type="term" value="C:cytosol"/>
    <property type="evidence" value="ECO:0007669"/>
    <property type="project" value="TreeGrafter"/>
</dbReference>
<evidence type="ECO:0000256" key="6">
    <source>
        <dbReference type="ARBA" id="ARBA00022643"/>
    </source>
</evidence>
<feature type="domain" description="FAD-binding FR-type" evidence="24">
    <location>
        <begin position="300"/>
        <end position="545"/>
    </location>
</feature>
<dbReference type="SUPFAM" id="SSF52218">
    <property type="entry name" value="Flavoproteins"/>
    <property type="match status" value="1"/>
</dbReference>
<dbReference type="Gene3D" id="3.40.50.80">
    <property type="entry name" value="Nucleotide-binding domain of ferredoxin-NADP reductase (FNR) module"/>
    <property type="match status" value="1"/>
</dbReference>
<evidence type="ECO:0000259" key="24">
    <source>
        <dbReference type="PROSITE" id="PS51384"/>
    </source>
</evidence>
<evidence type="ECO:0000256" key="8">
    <source>
        <dbReference type="ARBA" id="ARBA00022787"/>
    </source>
</evidence>
<dbReference type="FunFam" id="2.40.30.10:FF:000100">
    <property type="entry name" value="NADPH--cytochrome P450 reductase"/>
    <property type="match status" value="1"/>
</dbReference>
<evidence type="ECO:0000259" key="23">
    <source>
        <dbReference type="PROSITE" id="PS50902"/>
    </source>
</evidence>
<dbReference type="PRINTS" id="PR00369">
    <property type="entry name" value="FLAVODOXIN"/>
</dbReference>
<dbReference type="FunFam" id="1.20.990.10:FF:000009">
    <property type="entry name" value="NADPH--cytochrome P450 reductase"/>
    <property type="match status" value="1"/>
</dbReference>
<evidence type="ECO:0000256" key="9">
    <source>
        <dbReference type="ARBA" id="ARBA00022824"/>
    </source>
</evidence>
<keyword evidence="8" id="KW-1000">Mitochondrion outer membrane</keyword>
<dbReference type="Gene3D" id="3.40.50.360">
    <property type="match status" value="1"/>
</dbReference>
<evidence type="ECO:0000256" key="2">
    <source>
        <dbReference type="ARBA" id="ARBA00001974"/>
    </source>
</evidence>
<evidence type="ECO:0000313" key="25">
    <source>
        <dbReference type="EMBL" id="KKA18129.1"/>
    </source>
</evidence>
<dbReference type="SUPFAM" id="SSF63380">
    <property type="entry name" value="Riboflavin synthase domain-like"/>
    <property type="match status" value="1"/>
</dbReference>
<evidence type="ECO:0000256" key="15">
    <source>
        <dbReference type="ARBA" id="ARBA00023011"/>
    </source>
</evidence>
<evidence type="ECO:0000256" key="3">
    <source>
        <dbReference type="ARBA" id="ARBA00022475"/>
    </source>
</evidence>
<comment type="cofactor">
    <cofactor evidence="2">
        <name>FAD</name>
        <dbReference type="ChEBI" id="CHEBI:57692"/>
    </cofactor>
</comment>
<dbReference type="Proteomes" id="UP000053958">
    <property type="component" value="Unassembled WGS sequence"/>
</dbReference>
<dbReference type="InterPro" id="IPR023208">
    <property type="entry name" value="P450R"/>
</dbReference>
<organism evidence="25 26">
    <name type="scientific">Rasamsonia emersonii (strain ATCC 16479 / CBS 393.64 / IMI 116815)</name>
    <dbReference type="NCBI Taxonomy" id="1408163"/>
    <lineage>
        <taxon>Eukaryota</taxon>
        <taxon>Fungi</taxon>
        <taxon>Dikarya</taxon>
        <taxon>Ascomycota</taxon>
        <taxon>Pezizomycotina</taxon>
        <taxon>Eurotiomycetes</taxon>
        <taxon>Eurotiomycetidae</taxon>
        <taxon>Eurotiales</taxon>
        <taxon>Trichocomaceae</taxon>
        <taxon>Rasamsonia</taxon>
    </lineage>
</organism>
<dbReference type="InterPro" id="IPR017938">
    <property type="entry name" value="Riboflavin_synthase-like_b-brl"/>
</dbReference>
<dbReference type="PANTHER" id="PTHR19384:SF17">
    <property type="entry name" value="NADPH--CYTOCHROME P450 REDUCTASE"/>
    <property type="match status" value="1"/>
</dbReference>
<evidence type="ECO:0000256" key="14">
    <source>
        <dbReference type="ARBA" id="ARBA00023002"/>
    </source>
</evidence>
<keyword evidence="16" id="KW-0443">Lipid metabolism</keyword>
<evidence type="ECO:0000313" key="26">
    <source>
        <dbReference type="Proteomes" id="UP000053958"/>
    </source>
</evidence>
<keyword evidence="6" id="KW-0288">FMN</keyword>
<dbReference type="Pfam" id="PF00667">
    <property type="entry name" value="FAD_binding_1"/>
    <property type="match status" value="1"/>
</dbReference>
<dbReference type="RefSeq" id="XP_013324741.1">
    <property type="nucleotide sequence ID" value="XM_013469287.1"/>
</dbReference>
<keyword evidence="11" id="KW-0521">NADP</keyword>
<dbReference type="Gene3D" id="1.20.990.10">
    <property type="entry name" value="NADPH-cytochrome p450 Reductase, Chain A, domain 3"/>
    <property type="match status" value="1"/>
</dbReference>
<evidence type="ECO:0000256" key="19">
    <source>
        <dbReference type="ARBA" id="ARBA00023166"/>
    </source>
</evidence>
<keyword evidence="9" id="KW-0256">Endoplasmic reticulum</keyword>
<comment type="cofactor">
    <cofactor evidence="1">
        <name>FMN</name>
        <dbReference type="ChEBI" id="CHEBI:58210"/>
    </cofactor>
</comment>
<name>A0A0F4YIU7_RASE3</name>
<evidence type="ECO:0000256" key="1">
    <source>
        <dbReference type="ARBA" id="ARBA00001917"/>
    </source>
</evidence>
<keyword evidence="19" id="KW-1207">Sterol metabolism</keyword>
<dbReference type="InterPro" id="IPR003097">
    <property type="entry name" value="CysJ-like_FAD-binding"/>
</dbReference>
<protein>
    <recommendedName>
        <fullName evidence="21">NADPH--hemoprotein reductase</fullName>
        <ecNumber evidence="21">1.6.2.4</ecNumber>
    </recommendedName>
</protein>
<keyword evidence="12" id="KW-0752">Steroid biosynthesis</keyword>
<dbReference type="InterPro" id="IPR001709">
    <property type="entry name" value="Flavoprot_Pyr_Nucl_cyt_Rdtase"/>
</dbReference>
<dbReference type="Pfam" id="PF00258">
    <property type="entry name" value="Flavodoxin_1"/>
    <property type="match status" value="1"/>
</dbReference>
<dbReference type="PROSITE" id="PS50902">
    <property type="entry name" value="FLAVODOXIN_LIKE"/>
    <property type="match status" value="1"/>
</dbReference>
<evidence type="ECO:0000256" key="12">
    <source>
        <dbReference type="ARBA" id="ARBA00022955"/>
    </source>
</evidence>
<keyword evidence="10" id="KW-0274">FAD</keyword>
<keyword evidence="14 25" id="KW-0560">Oxidoreductase</keyword>
<evidence type="ECO:0000256" key="22">
    <source>
        <dbReference type="ARBA" id="ARBA00049342"/>
    </source>
</evidence>
<dbReference type="InterPro" id="IPR001094">
    <property type="entry name" value="Flavdoxin-like"/>
</dbReference>
<keyword evidence="15" id="KW-0756">Sterol biosynthesis</keyword>
<keyword evidence="17" id="KW-0496">Mitochondrion</keyword>
<dbReference type="GO" id="GO:0016126">
    <property type="term" value="P:sterol biosynthetic process"/>
    <property type="evidence" value="ECO:0007669"/>
    <property type="project" value="UniProtKB-KW"/>
</dbReference>
<dbReference type="GeneID" id="25320189"/>
<evidence type="ECO:0000256" key="16">
    <source>
        <dbReference type="ARBA" id="ARBA00023098"/>
    </source>
</evidence>
<reference evidence="25 26" key="1">
    <citation type="submission" date="2015-04" db="EMBL/GenBank/DDBJ databases">
        <authorList>
            <person name="Heijne W.H."/>
            <person name="Fedorova N.D."/>
            <person name="Nierman W.C."/>
            <person name="Vollebregt A.W."/>
            <person name="Zhao Z."/>
            <person name="Wu L."/>
            <person name="Kumar M."/>
            <person name="Stam H."/>
            <person name="van den Berg M.A."/>
            <person name="Pel H.J."/>
        </authorList>
    </citation>
    <scope>NUCLEOTIDE SEQUENCE [LARGE SCALE GENOMIC DNA]</scope>
    <source>
        <strain evidence="25 26">CBS 393.64</strain>
    </source>
</reference>
<dbReference type="InterPro" id="IPR029039">
    <property type="entry name" value="Flavoprotein-like_sf"/>
</dbReference>
<dbReference type="GO" id="GO:0003958">
    <property type="term" value="F:NADPH-hemoprotein reductase activity"/>
    <property type="evidence" value="ECO:0007669"/>
    <property type="project" value="UniProtKB-EC"/>
</dbReference>
<dbReference type="AlphaFoldDB" id="A0A0F4YIU7"/>
<comment type="catalytic activity">
    <reaction evidence="22">
        <text>2 oxidized [cytochrome P450] + NADPH = 2 reduced [cytochrome P450] + NADP(+) + H(+)</text>
        <dbReference type="Rhea" id="RHEA:24040"/>
        <dbReference type="Rhea" id="RHEA-COMP:14627"/>
        <dbReference type="Rhea" id="RHEA-COMP:14628"/>
        <dbReference type="ChEBI" id="CHEBI:15378"/>
        <dbReference type="ChEBI" id="CHEBI:55376"/>
        <dbReference type="ChEBI" id="CHEBI:57783"/>
        <dbReference type="ChEBI" id="CHEBI:58349"/>
        <dbReference type="ChEBI" id="CHEBI:60344"/>
        <dbReference type="EC" id="1.6.2.4"/>
    </reaction>
</comment>
<dbReference type="GO" id="GO:0010181">
    <property type="term" value="F:FMN binding"/>
    <property type="evidence" value="ECO:0007669"/>
    <property type="project" value="InterPro"/>
</dbReference>
<dbReference type="InterPro" id="IPR017927">
    <property type="entry name" value="FAD-bd_FR_type"/>
</dbReference>
<gene>
    <name evidence="25" type="ORF">T310_7924</name>
</gene>
<evidence type="ECO:0000256" key="18">
    <source>
        <dbReference type="ARBA" id="ARBA00023136"/>
    </source>
</evidence>
<evidence type="ECO:0000256" key="11">
    <source>
        <dbReference type="ARBA" id="ARBA00022857"/>
    </source>
</evidence>
<evidence type="ECO:0000256" key="7">
    <source>
        <dbReference type="ARBA" id="ARBA00022692"/>
    </source>
</evidence>
<proteinExistence type="predicted"/>
<dbReference type="InterPro" id="IPR008254">
    <property type="entry name" value="Flavodoxin/NO_synth"/>
</dbReference>
<keyword evidence="3" id="KW-1003">Cell membrane</keyword>
<evidence type="ECO:0000256" key="10">
    <source>
        <dbReference type="ARBA" id="ARBA00022827"/>
    </source>
</evidence>
<dbReference type="EC" id="1.6.2.4" evidence="21"/>
<comment type="caution">
    <text evidence="25">The sequence shown here is derived from an EMBL/GenBank/DDBJ whole genome shotgun (WGS) entry which is preliminary data.</text>
</comment>
<dbReference type="OrthoDB" id="1856718at2759"/>
<keyword evidence="7" id="KW-0812">Transmembrane</keyword>
<evidence type="ECO:0000256" key="13">
    <source>
        <dbReference type="ARBA" id="ARBA00022989"/>
    </source>
</evidence>
<dbReference type="FunFam" id="3.40.50.360:FF:000024">
    <property type="entry name" value="NADPH--cytochrome P450 reductase"/>
    <property type="match status" value="1"/>
</dbReference>
<keyword evidence="26" id="KW-1185">Reference proteome</keyword>
<keyword evidence="13" id="KW-1133">Transmembrane helix</keyword>
<dbReference type="PIRSF" id="PIRSF000208">
    <property type="entry name" value="P450R"/>
    <property type="match status" value="1"/>
</dbReference>
<sequence>MRNAGAGSILADQRPITKNLVAQLIQKPTTDVDILSFACLVLVVLSTLAFLSRSSLWPPSGRRRTGDQPSKVSEKGGLNNARCIVQKMEDAGKNCVVFFGSQTGNAQDFAEKLAKEGHSRFGLETMVADLDDYDYETLVNFPDDKVAIFVLSSYGEGEPTDNAVGFYEFITDENPAFSEEKDRPLQAMRYAAFGLGNSTYEHFNAVVRKVDASLERLGARRVGSVGEGDDAKGTMEDDFLSWKDSMWESLCAVMNLHEQEARFEPTFAVSEQQAPAESVFLGERSKDELLGTRQTPHGPHHPFVARIVASQELFSAKDRNCLHIEMDIRDSGLSYQTGDHVAIWPMNADIEVDRFLRVFGILEKRHTTIHISTVDPTAHNSFPTPTTYDAAVRYYMEICGPISRQFLTTMAEFAADPKQKAALLKLGKDKDYFSEIISSKYLNLAQLIETISPDNPVCPIPFAVLIEGVRNLQPRYYSISSSSLIQKDSVAITAVVESVQFPQRWFKGVTTNYLLGLKQKQHGEQPQPHDLRYAISGPRDKYDLSLPIHIRHSSFKLPADVTRPIVMIGPGTGVAPFRAFIQERASQAQSGVKIGKMVLFFGCRKESEDFIYKTEWKVSTGYTHTFRNFSRPLVRS</sequence>
<evidence type="ECO:0000256" key="5">
    <source>
        <dbReference type="ARBA" id="ARBA00022630"/>
    </source>
</evidence>
<dbReference type="Pfam" id="PF00175">
    <property type="entry name" value="NAD_binding_1"/>
    <property type="match status" value="1"/>
</dbReference>
<keyword evidence="20" id="KW-0753">Steroid metabolism</keyword>
<dbReference type="GO" id="GO:0050660">
    <property type="term" value="F:flavin adenine dinucleotide binding"/>
    <property type="evidence" value="ECO:0007669"/>
    <property type="project" value="TreeGrafter"/>
</dbReference>
<evidence type="ECO:0000256" key="21">
    <source>
        <dbReference type="ARBA" id="ARBA00023797"/>
    </source>
</evidence>
<dbReference type="STRING" id="1408163.A0A0F4YIU7"/>
<accession>A0A0F4YIU7</accession>
<keyword evidence="5" id="KW-0285">Flavoprotein</keyword>
<evidence type="ECO:0000256" key="4">
    <source>
        <dbReference type="ARBA" id="ARBA00022516"/>
    </source>
</evidence>
<dbReference type="InterPro" id="IPR001433">
    <property type="entry name" value="OxRdtase_FAD/NAD-bd"/>
</dbReference>
<evidence type="ECO:0000256" key="20">
    <source>
        <dbReference type="ARBA" id="ARBA00023221"/>
    </source>
</evidence>